<dbReference type="InterPro" id="IPR032895">
    <property type="entry name" value="WzzE"/>
</dbReference>
<feature type="transmembrane region" description="Helical" evidence="6">
    <location>
        <begin position="318"/>
        <end position="338"/>
    </location>
</feature>
<keyword evidence="2 6" id="KW-1003">Cell membrane</keyword>
<dbReference type="Gene3D" id="3.30.1890.10">
    <property type="entry name" value="FepE-like"/>
    <property type="match status" value="1"/>
</dbReference>
<organism evidence="8 9">
    <name type="scientific">Pantoea rodasii</name>
    <dbReference type="NCBI Taxonomy" id="1076549"/>
    <lineage>
        <taxon>Bacteria</taxon>
        <taxon>Pseudomonadati</taxon>
        <taxon>Pseudomonadota</taxon>
        <taxon>Gammaproteobacteria</taxon>
        <taxon>Enterobacterales</taxon>
        <taxon>Erwiniaceae</taxon>
        <taxon>Pantoea</taxon>
    </lineage>
</organism>
<dbReference type="SUPFAM" id="SSF160355">
    <property type="entry name" value="Bacterial polysaccharide co-polymerase-like"/>
    <property type="match status" value="1"/>
</dbReference>
<dbReference type="Proteomes" id="UP000030853">
    <property type="component" value="Unassembled WGS sequence"/>
</dbReference>
<dbReference type="AlphaFoldDB" id="A0A0B1R7D4"/>
<evidence type="ECO:0000256" key="2">
    <source>
        <dbReference type="ARBA" id="ARBA00022475"/>
    </source>
</evidence>
<dbReference type="InterPro" id="IPR003856">
    <property type="entry name" value="LPS_length_determ_N"/>
</dbReference>
<evidence type="ECO:0000256" key="3">
    <source>
        <dbReference type="ARBA" id="ARBA00022692"/>
    </source>
</evidence>
<evidence type="ECO:0000256" key="5">
    <source>
        <dbReference type="ARBA" id="ARBA00023136"/>
    </source>
</evidence>
<keyword evidence="5 6" id="KW-0472">Membrane</keyword>
<keyword evidence="4 6" id="KW-1133">Transmembrane helix</keyword>
<dbReference type="Pfam" id="PF02706">
    <property type="entry name" value="Wzz"/>
    <property type="match status" value="1"/>
</dbReference>
<comment type="pathway">
    <text evidence="6">Bacterial outer membrane biogenesis; enterobacterial common antigen biosynthesis.</text>
</comment>
<evidence type="ECO:0000313" key="8">
    <source>
        <dbReference type="EMBL" id="KHJ68953.1"/>
    </source>
</evidence>
<proteinExistence type="inferred from homology"/>
<comment type="subunit">
    <text evidence="6">Probably part of a complex composed of WzxE, WzyE and WzzE.</text>
</comment>
<evidence type="ECO:0000259" key="7">
    <source>
        <dbReference type="Pfam" id="PF02706"/>
    </source>
</evidence>
<evidence type="ECO:0000256" key="6">
    <source>
        <dbReference type="HAMAP-Rule" id="MF_02025"/>
    </source>
</evidence>
<comment type="function">
    <text evidence="6">Modulates the polysaccharide chain length of enterobacterial common antigen (ECA).</text>
</comment>
<comment type="similarity">
    <text evidence="6">Belongs to the WzzB/Cld/Rol family.</text>
</comment>
<accession>A0A0B1R7D4</accession>
<protein>
    <recommendedName>
        <fullName evidence="6">ECA polysaccharide chain length modulation protein</fullName>
    </recommendedName>
</protein>
<dbReference type="UniPathway" id="UPA00566"/>
<sequence length="349" mass="39426">MTSVVVENELDVRGLGCTLWRGKRWIIGCALLFALLAWLASMLMRQAWSTTAVTDRPTVNMLGDFFVQQQFLNNLDVRTNTLNLNTPAPTVMDEVYQEFTMQLASWDTRRDFWQQTEYYKSRKSGNAHNDAALLDDMITNIQFTPADAAHNTLDNIKLIAETASDANNLLRQYIAYASERAARHLNAELKGAWQARTVQLLAQVNRQQEVAQSVFDRQRQRIEQALKVASQQGIKENRAPATGEALPDSDRFLLGQQMLQAQLDTLQASGPAYDLSYDQNRAMLGTLQAGARLDKPFQTYRYLRTPEEPVSRDSPRRVFMMIMWGVIGALVGSGVALVRRPRSTLPTSH</sequence>
<dbReference type="PANTHER" id="PTHR32309:SF16">
    <property type="entry name" value="ECA POLYSACCHARIDE CHAIN LENGTH MODULATION PROTEIN"/>
    <property type="match status" value="1"/>
</dbReference>
<keyword evidence="6" id="KW-0997">Cell inner membrane</keyword>
<dbReference type="PANTHER" id="PTHR32309">
    <property type="entry name" value="TYROSINE-PROTEIN KINASE"/>
    <property type="match status" value="1"/>
</dbReference>
<dbReference type="InterPro" id="IPR050445">
    <property type="entry name" value="Bact_polysacc_biosynth/exp"/>
</dbReference>
<comment type="caution">
    <text evidence="8">The sequence shown here is derived from an EMBL/GenBank/DDBJ whole genome shotgun (WGS) entry which is preliminary data.</text>
</comment>
<name>A0A0B1R7D4_9GAMM</name>
<keyword evidence="3 6" id="KW-0812">Transmembrane</keyword>
<dbReference type="EMBL" id="JTJJ01000026">
    <property type="protein sequence ID" value="KHJ68953.1"/>
    <property type="molecule type" value="Genomic_DNA"/>
</dbReference>
<dbReference type="GO" id="GO:0009246">
    <property type="term" value="P:enterobacterial common antigen biosynthetic process"/>
    <property type="evidence" value="ECO:0007669"/>
    <property type="project" value="UniProtKB-UniRule"/>
</dbReference>
<feature type="transmembrane region" description="Helical" evidence="6">
    <location>
        <begin position="25"/>
        <end position="44"/>
    </location>
</feature>
<feature type="domain" description="Polysaccharide chain length determinant N-terminal" evidence="7">
    <location>
        <begin position="8"/>
        <end position="77"/>
    </location>
</feature>
<dbReference type="NCBIfam" id="NF008645">
    <property type="entry name" value="PRK11638.1"/>
    <property type="match status" value="1"/>
</dbReference>
<gene>
    <name evidence="6" type="primary">wzzE</name>
    <name evidence="8" type="ORF">QU24_06040</name>
</gene>
<dbReference type="GO" id="GO:0005886">
    <property type="term" value="C:plasma membrane"/>
    <property type="evidence" value="ECO:0007669"/>
    <property type="project" value="UniProtKB-SubCell"/>
</dbReference>
<evidence type="ECO:0000256" key="4">
    <source>
        <dbReference type="ARBA" id="ARBA00022989"/>
    </source>
</evidence>
<comment type="subcellular location">
    <subcellularLocation>
        <location evidence="6">Cell inner membrane</location>
        <topology evidence="6">Multi-pass membrane protein</topology>
    </subcellularLocation>
    <subcellularLocation>
        <location evidence="1">Cell membrane</location>
        <topology evidence="1">Multi-pass membrane protein</topology>
    </subcellularLocation>
</comment>
<reference evidence="8 9" key="1">
    <citation type="submission" date="2014-11" db="EMBL/GenBank/DDBJ databases">
        <title>Genome sequencing of Pantoea rodasii ND03.</title>
        <authorList>
            <person name="Muhamad Yunos N.Y."/>
            <person name="Chan K.-G."/>
        </authorList>
    </citation>
    <scope>NUCLEOTIDE SEQUENCE [LARGE SCALE GENOMIC DNA]</scope>
    <source>
        <strain evidence="8 9">ND03</strain>
    </source>
</reference>
<dbReference type="GO" id="GO:0004713">
    <property type="term" value="F:protein tyrosine kinase activity"/>
    <property type="evidence" value="ECO:0007669"/>
    <property type="project" value="TreeGrafter"/>
</dbReference>
<dbReference type="HAMAP" id="MF_02025">
    <property type="entry name" value="WzzE"/>
    <property type="match status" value="1"/>
</dbReference>
<evidence type="ECO:0000313" key="9">
    <source>
        <dbReference type="Proteomes" id="UP000030853"/>
    </source>
</evidence>
<dbReference type="RefSeq" id="WP_039329194.1">
    <property type="nucleotide sequence ID" value="NZ_JTJJ01000026.1"/>
</dbReference>
<evidence type="ECO:0000256" key="1">
    <source>
        <dbReference type="ARBA" id="ARBA00004651"/>
    </source>
</evidence>